<dbReference type="InterPro" id="IPR005119">
    <property type="entry name" value="LysR_subst-bd"/>
</dbReference>
<evidence type="ECO:0000256" key="4">
    <source>
        <dbReference type="ARBA" id="ARBA00023163"/>
    </source>
</evidence>
<dbReference type="AlphaFoldDB" id="A0A1G7A5K9"/>
<dbReference type="EMBL" id="FNAG01000019">
    <property type="protein sequence ID" value="SDE10041.1"/>
    <property type="molecule type" value="Genomic_DNA"/>
</dbReference>
<evidence type="ECO:0000313" key="7">
    <source>
        <dbReference type="Proteomes" id="UP000199603"/>
    </source>
</evidence>
<evidence type="ECO:0000313" key="6">
    <source>
        <dbReference type="EMBL" id="SDE10041.1"/>
    </source>
</evidence>
<dbReference type="GO" id="GO:0019344">
    <property type="term" value="P:cysteine biosynthetic process"/>
    <property type="evidence" value="ECO:0007669"/>
    <property type="project" value="TreeGrafter"/>
</dbReference>
<reference evidence="6 7" key="1">
    <citation type="submission" date="2016-10" db="EMBL/GenBank/DDBJ databases">
        <authorList>
            <person name="de Groot N.N."/>
        </authorList>
    </citation>
    <scope>NUCLEOTIDE SEQUENCE [LARGE SCALE GENOMIC DNA]</scope>
    <source>
        <strain evidence="6 7">DSM 16957</strain>
    </source>
</reference>
<dbReference type="InterPro" id="IPR000847">
    <property type="entry name" value="LysR_HTH_N"/>
</dbReference>
<gene>
    <name evidence="6" type="ORF">SAMN04488509_11922</name>
</gene>
<dbReference type="OrthoDB" id="5297026at2"/>
<keyword evidence="3 6" id="KW-0238">DNA-binding</keyword>
<dbReference type="SUPFAM" id="SSF46785">
    <property type="entry name" value="Winged helix' DNA-binding domain"/>
    <property type="match status" value="1"/>
</dbReference>
<dbReference type="PANTHER" id="PTHR30126:SF6">
    <property type="entry name" value="HTH-TYPE TRANSCRIPTIONAL REGULATOR CYSB-RELATED"/>
    <property type="match status" value="1"/>
</dbReference>
<dbReference type="Gene3D" id="1.10.10.10">
    <property type="entry name" value="Winged helix-like DNA-binding domain superfamily/Winged helix DNA-binding domain"/>
    <property type="match status" value="1"/>
</dbReference>
<evidence type="ECO:0000259" key="5">
    <source>
        <dbReference type="PROSITE" id="PS50931"/>
    </source>
</evidence>
<evidence type="ECO:0000256" key="1">
    <source>
        <dbReference type="ARBA" id="ARBA00009437"/>
    </source>
</evidence>
<dbReference type="SUPFAM" id="SSF53850">
    <property type="entry name" value="Periplasmic binding protein-like II"/>
    <property type="match status" value="1"/>
</dbReference>
<name>A0A1G7A5K9_9GAMM</name>
<keyword evidence="7" id="KW-1185">Reference proteome</keyword>
<dbReference type="InterPro" id="IPR036390">
    <property type="entry name" value="WH_DNA-bd_sf"/>
</dbReference>
<dbReference type="PANTHER" id="PTHR30126">
    <property type="entry name" value="HTH-TYPE TRANSCRIPTIONAL REGULATOR"/>
    <property type="match status" value="1"/>
</dbReference>
<evidence type="ECO:0000256" key="3">
    <source>
        <dbReference type="ARBA" id="ARBA00023125"/>
    </source>
</evidence>
<dbReference type="STRING" id="265719.SAMN04488509_11922"/>
<accession>A0A1G7A5K9</accession>
<dbReference type="GO" id="GO:0000976">
    <property type="term" value="F:transcription cis-regulatory region binding"/>
    <property type="evidence" value="ECO:0007669"/>
    <property type="project" value="TreeGrafter"/>
</dbReference>
<dbReference type="PROSITE" id="PS50931">
    <property type="entry name" value="HTH_LYSR"/>
    <property type="match status" value="1"/>
</dbReference>
<keyword evidence="4" id="KW-0804">Transcription</keyword>
<dbReference type="Pfam" id="PF03466">
    <property type="entry name" value="LysR_substrate"/>
    <property type="match status" value="1"/>
</dbReference>
<dbReference type="PRINTS" id="PR00039">
    <property type="entry name" value="HTHLYSR"/>
</dbReference>
<comment type="similarity">
    <text evidence="1">Belongs to the LysR transcriptional regulatory family.</text>
</comment>
<dbReference type="Proteomes" id="UP000199603">
    <property type="component" value="Unassembled WGS sequence"/>
</dbReference>
<protein>
    <submittedName>
        <fullName evidence="6">DNA-binding transcriptional regulator, LysR family</fullName>
    </submittedName>
</protein>
<dbReference type="RefSeq" id="WP_091245834.1">
    <property type="nucleotide sequence ID" value="NZ_FNAG01000019.1"/>
</dbReference>
<sequence>MTLTQLRTVLAIVDSGLNVTLAAERIHATQSGLSKQLRQLESGLGFRLFKRRGKSLEALTPEGQEVVQRARRMIAEAEQIRALAQSLKRDNGGVLSITSSPTLARSILPAAMSVLQAEQPQLVIRLRHASREDALTQLATGDTDIALVSTSTDVPPGPLAVPVLRWQRVAVVPRNHPLAELRRVSLSQLARHPLISYDSTLDERSSLRRAFASAGFSLRVGCTAQDSELIKSYVRRGMGVGILAELSLDENDTDLVALPLGHLLPICTTWAMPRTDRALSAPVERLLALLAPHGDRVAVRRWLAGDRRSGPAPLEPEQVPVWQLQRPTPTVSSRAVLAAVCA</sequence>
<dbReference type="GO" id="GO:0003700">
    <property type="term" value="F:DNA-binding transcription factor activity"/>
    <property type="evidence" value="ECO:0007669"/>
    <property type="project" value="InterPro"/>
</dbReference>
<dbReference type="InterPro" id="IPR036388">
    <property type="entry name" value="WH-like_DNA-bd_sf"/>
</dbReference>
<proteinExistence type="inferred from homology"/>
<dbReference type="Gene3D" id="3.40.190.10">
    <property type="entry name" value="Periplasmic binding protein-like II"/>
    <property type="match status" value="2"/>
</dbReference>
<dbReference type="Pfam" id="PF00126">
    <property type="entry name" value="HTH_1"/>
    <property type="match status" value="1"/>
</dbReference>
<feature type="domain" description="HTH lysR-type" evidence="5">
    <location>
        <begin position="1"/>
        <end position="59"/>
    </location>
</feature>
<organism evidence="6 7">
    <name type="scientific">Aquimonas voraii</name>
    <dbReference type="NCBI Taxonomy" id="265719"/>
    <lineage>
        <taxon>Bacteria</taxon>
        <taxon>Pseudomonadati</taxon>
        <taxon>Pseudomonadota</taxon>
        <taxon>Gammaproteobacteria</taxon>
        <taxon>Lysobacterales</taxon>
        <taxon>Lysobacteraceae</taxon>
        <taxon>Aquimonas</taxon>
    </lineage>
</organism>
<evidence type="ECO:0000256" key="2">
    <source>
        <dbReference type="ARBA" id="ARBA00023015"/>
    </source>
</evidence>
<keyword evidence="2" id="KW-0805">Transcription regulation</keyword>